<name>A0A1H3GE01_9FIRM</name>
<dbReference type="GO" id="GO:0008705">
    <property type="term" value="F:methionine synthase activity"/>
    <property type="evidence" value="ECO:0007669"/>
    <property type="project" value="InterPro"/>
</dbReference>
<dbReference type="STRING" id="1122142.SAMN02910414_00544"/>
<dbReference type="PIRSF" id="PIRSF037984">
    <property type="entry name" value="Met_synth_TM0269_prd"/>
    <property type="match status" value="1"/>
</dbReference>
<reference evidence="1 2" key="1">
    <citation type="submission" date="2016-10" db="EMBL/GenBank/DDBJ databases">
        <authorList>
            <person name="de Groot N.N."/>
        </authorList>
    </citation>
    <scope>NUCLEOTIDE SEQUENCE [LARGE SCALE GENOMIC DNA]</scope>
    <source>
        <strain evidence="1 2">DSM 14045</strain>
    </source>
</reference>
<protein>
    <submittedName>
        <fullName evidence="1">Vitamin B12 dependent methionine synthase, activation domain</fullName>
    </submittedName>
</protein>
<dbReference type="SUPFAM" id="SSF56507">
    <property type="entry name" value="Methionine synthase activation domain-like"/>
    <property type="match status" value="1"/>
</dbReference>
<dbReference type="EMBL" id="FNPG01000006">
    <property type="protein sequence ID" value="SDY01543.1"/>
    <property type="molecule type" value="Genomic_DNA"/>
</dbReference>
<dbReference type="InterPro" id="IPR017342">
    <property type="entry name" value="S-AdoMet-dep_Met_synth_prd"/>
</dbReference>
<evidence type="ECO:0000313" key="1">
    <source>
        <dbReference type="EMBL" id="SDY01543.1"/>
    </source>
</evidence>
<dbReference type="InterPro" id="IPR037010">
    <property type="entry name" value="VitB12-dep_Met_synth_activ_sf"/>
</dbReference>
<dbReference type="AlphaFoldDB" id="A0A1H3GE01"/>
<gene>
    <name evidence="1" type="ORF">SAMN02910414_00544</name>
</gene>
<evidence type="ECO:0000313" key="2">
    <source>
        <dbReference type="Proteomes" id="UP000183918"/>
    </source>
</evidence>
<dbReference type="eggNOG" id="COG1410">
    <property type="taxonomic scope" value="Bacteria"/>
</dbReference>
<dbReference type="RefSeq" id="WP_074715949.1">
    <property type="nucleotide sequence ID" value="NZ_FNPG01000006.1"/>
</dbReference>
<dbReference type="Proteomes" id="UP000183918">
    <property type="component" value="Unassembled WGS sequence"/>
</dbReference>
<accession>A0A1H3GE01</accession>
<proteinExistence type="predicted"/>
<sequence>MDVKLISSDIKEILRYLAYNNQALDEGIKQQVLDSITRVNEASEAKYIYKVFEMEENSFPKELIFLKGDGIKNHLKGCHKVVLMAATIGINVERLIRREQIRNMSNAVIMDACASVLIEVVCDTVESNLRKEVAREGLFLTTRFSPGYGDLPIEIQNQFCDTLNTAKTIGLTVSDSGILIPRKSVTAIMGISKSSVKKNKRSCNDCNLKENCRFRRNGVSCSE</sequence>
<dbReference type="OrthoDB" id="9816190at2"/>
<dbReference type="Gene3D" id="3.40.109.40">
    <property type="match status" value="1"/>
</dbReference>
<keyword evidence="2" id="KW-1185">Reference proteome</keyword>
<organism evidence="1 2">
    <name type="scientific">Lachnobacterium bovis DSM 14045</name>
    <dbReference type="NCBI Taxonomy" id="1122142"/>
    <lineage>
        <taxon>Bacteria</taxon>
        <taxon>Bacillati</taxon>
        <taxon>Bacillota</taxon>
        <taxon>Clostridia</taxon>
        <taxon>Lachnospirales</taxon>
        <taxon>Lachnospiraceae</taxon>
        <taxon>Lachnobacterium</taxon>
    </lineage>
</organism>